<dbReference type="SMART" id="SM00471">
    <property type="entry name" value="HDc"/>
    <property type="match status" value="1"/>
</dbReference>
<dbReference type="GO" id="GO:0008081">
    <property type="term" value="F:phosphoric diester hydrolase activity"/>
    <property type="evidence" value="ECO:0007669"/>
    <property type="project" value="UniProtKB-ARBA"/>
</dbReference>
<dbReference type="STRING" id="1172194.WQQ_19240"/>
<dbReference type="AlphaFoldDB" id="I7ZJ44"/>
<sequence length="200" mass="22007">MEEVEHLEIQLRALSLALRERDLDTARHSLRTSALARALGEECGLDRHQLALLELAARVHDLGKIGVPDRVLLKPGPLDADEWALMKQHSESGGRLVQRLSGDHVDTVGLIVRHHHEAFDGSGYPDGLAGEDIPLLARIVALADSYDAMAVARPYRRPKTHPEIMTILHSESGSHFDPHLLGKFSALLKTSPLNAHPDYG</sequence>
<dbReference type="Gene3D" id="1.10.3210.10">
    <property type="entry name" value="Hypothetical protein af1432"/>
    <property type="match status" value="1"/>
</dbReference>
<dbReference type="RefSeq" id="WP_007184873.1">
    <property type="nucleotide sequence ID" value="NZ_AKGD01000001.1"/>
</dbReference>
<dbReference type="SUPFAM" id="SSF109604">
    <property type="entry name" value="HD-domain/PDEase-like"/>
    <property type="match status" value="1"/>
</dbReference>
<dbReference type="PROSITE" id="PS51831">
    <property type="entry name" value="HD"/>
    <property type="match status" value="1"/>
</dbReference>
<dbReference type="Proteomes" id="UP000003704">
    <property type="component" value="Unassembled WGS sequence"/>
</dbReference>
<dbReference type="CDD" id="cd00077">
    <property type="entry name" value="HDc"/>
    <property type="match status" value="1"/>
</dbReference>
<gene>
    <name evidence="3" type="ORF">WQQ_19240</name>
</gene>
<feature type="domain" description="HD-GYP" evidence="2">
    <location>
        <begin position="3"/>
        <end position="200"/>
    </location>
</feature>
<dbReference type="PANTHER" id="PTHR45228">
    <property type="entry name" value="CYCLIC DI-GMP PHOSPHODIESTERASE TM_0186-RELATED"/>
    <property type="match status" value="1"/>
</dbReference>
<evidence type="ECO:0000259" key="2">
    <source>
        <dbReference type="PROSITE" id="PS51832"/>
    </source>
</evidence>
<dbReference type="InterPro" id="IPR006674">
    <property type="entry name" value="HD_domain"/>
</dbReference>
<keyword evidence="4" id="KW-1185">Reference proteome</keyword>
<evidence type="ECO:0000313" key="4">
    <source>
        <dbReference type="Proteomes" id="UP000003704"/>
    </source>
</evidence>
<dbReference type="InterPro" id="IPR052020">
    <property type="entry name" value="Cyclic_di-GMP/3'3'-cGAMP_PDE"/>
</dbReference>
<evidence type="ECO:0000313" key="3">
    <source>
        <dbReference type="EMBL" id="EIT71787.1"/>
    </source>
</evidence>
<organism evidence="3 4">
    <name type="scientific">Hydrocarboniphaga effusa AP103</name>
    <dbReference type="NCBI Taxonomy" id="1172194"/>
    <lineage>
        <taxon>Bacteria</taxon>
        <taxon>Pseudomonadati</taxon>
        <taxon>Pseudomonadota</taxon>
        <taxon>Gammaproteobacteria</taxon>
        <taxon>Nevskiales</taxon>
        <taxon>Nevskiaceae</taxon>
        <taxon>Hydrocarboniphaga</taxon>
    </lineage>
</organism>
<accession>I7ZJ44</accession>
<dbReference type="OrthoDB" id="9802066at2"/>
<feature type="domain" description="HD" evidence="1">
    <location>
        <begin position="25"/>
        <end position="149"/>
    </location>
</feature>
<comment type="caution">
    <text evidence="3">The sequence shown here is derived from an EMBL/GenBank/DDBJ whole genome shotgun (WGS) entry which is preliminary data.</text>
</comment>
<dbReference type="EMBL" id="AKGD01000001">
    <property type="protein sequence ID" value="EIT71787.1"/>
    <property type="molecule type" value="Genomic_DNA"/>
</dbReference>
<reference evidence="3 4" key="1">
    <citation type="journal article" date="2012" name="J. Bacteriol.">
        <title>Genome Sequence of n-Alkane-Degrading Hydrocarboniphaga effusa Strain AP103T (ATCC BAA-332T).</title>
        <authorList>
            <person name="Chang H.K."/>
            <person name="Zylstra G.J."/>
            <person name="Chae J.C."/>
        </authorList>
    </citation>
    <scope>NUCLEOTIDE SEQUENCE [LARGE SCALE GENOMIC DNA]</scope>
    <source>
        <strain evidence="3 4">AP103</strain>
    </source>
</reference>
<proteinExistence type="predicted"/>
<evidence type="ECO:0000259" key="1">
    <source>
        <dbReference type="PROSITE" id="PS51831"/>
    </source>
</evidence>
<name>I7ZJ44_9GAMM</name>
<dbReference type="Pfam" id="PF13487">
    <property type="entry name" value="HD_5"/>
    <property type="match status" value="1"/>
</dbReference>
<dbReference type="InterPro" id="IPR003607">
    <property type="entry name" value="HD/PDEase_dom"/>
</dbReference>
<dbReference type="PROSITE" id="PS51832">
    <property type="entry name" value="HD_GYP"/>
    <property type="match status" value="1"/>
</dbReference>
<dbReference type="InterPro" id="IPR037522">
    <property type="entry name" value="HD_GYP_dom"/>
</dbReference>
<protein>
    <submittedName>
        <fullName evidence="3">Uncharacterized protein</fullName>
    </submittedName>
</protein>